<dbReference type="Pfam" id="PF24758">
    <property type="entry name" value="LRR_At5g56370"/>
    <property type="match status" value="1"/>
</dbReference>
<dbReference type="PANTHER" id="PTHR31900">
    <property type="entry name" value="F-BOX/RNI SUPERFAMILY PROTEIN-RELATED"/>
    <property type="match status" value="1"/>
</dbReference>
<name>A0A8K0HTW5_9ROSA</name>
<dbReference type="EMBL" id="VOIH02000001">
    <property type="protein sequence ID" value="KAF3457994.1"/>
    <property type="molecule type" value="Genomic_DNA"/>
</dbReference>
<dbReference type="Proteomes" id="UP000796880">
    <property type="component" value="Unassembled WGS sequence"/>
</dbReference>
<dbReference type="InterPro" id="IPR032675">
    <property type="entry name" value="LRR_dom_sf"/>
</dbReference>
<comment type="caution">
    <text evidence="2">The sequence shown here is derived from an EMBL/GenBank/DDBJ whole genome shotgun (WGS) entry which is preliminary data.</text>
</comment>
<reference evidence="2" key="1">
    <citation type="submission" date="2020-03" db="EMBL/GenBank/DDBJ databases">
        <title>A high-quality chromosome-level genome assembly of a woody plant with both climbing and erect habits, Rhamnella rubrinervis.</title>
        <authorList>
            <person name="Lu Z."/>
            <person name="Yang Y."/>
            <person name="Zhu X."/>
            <person name="Sun Y."/>
        </authorList>
    </citation>
    <scope>NUCLEOTIDE SEQUENCE</scope>
    <source>
        <strain evidence="2">BYM</strain>
        <tissue evidence="2">Leaf</tissue>
    </source>
</reference>
<keyword evidence="3" id="KW-1185">Reference proteome</keyword>
<dbReference type="PANTHER" id="PTHR31900:SF34">
    <property type="entry name" value="EMB|CAB62440.1-RELATED"/>
    <property type="match status" value="1"/>
</dbReference>
<proteinExistence type="predicted"/>
<evidence type="ECO:0000313" key="3">
    <source>
        <dbReference type="Proteomes" id="UP000796880"/>
    </source>
</evidence>
<feature type="domain" description="F-box/LRR-repeat protein 15/At3g58940/PEG3-like LRR" evidence="1">
    <location>
        <begin position="7"/>
        <end position="100"/>
    </location>
</feature>
<gene>
    <name evidence="2" type="ORF">FNV43_RR02656</name>
</gene>
<protein>
    <recommendedName>
        <fullName evidence="1">F-box/LRR-repeat protein 15/At3g58940/PEG3-like LRR domain-containing protein</fullName>
    </recommendedName>
</protein>
<dbReference type="SUPFAM" id="SSF52058">
    <property type="entry name" value="L domain-like"/>
    <property type="match status" value="1"/>
</dbReference>
<dbReference type="InterPro" id="IPR050232">
    <property type="entry name" value="FBL13/AtMIF1-like"/>
</dbReference>
<dbReference type="InterPro" id="IPR055411">
    <property type="entry name" value="LRR_FXL15/At3g58940/PEG3-like"/>
</dbReference>
<dbReference type="AlphaFoldDB" id="A0A8K0HTW5"/>
<accession>A0A8K0HTW5</accession>
<dbReference type="OrthoDB" id="1163307at2759"/>
<organism evidence="2 3">
    <name type="scientific">Rhamnella rubrinervis</name>
    <dbReference type="NCBI Taxonomy" id="2594499"/>
    <lineage>
        <taxon>Eukaryota</taxon>
        <taxon>Viridiplantae</taxon>
        <taxon>Streptophyta</taxon>
        <taxon>Embryophyta</taxon>
        <taxon>Tracheophyta</taxon>
        <taxon>Spermatophyta</taxon>
        <taxon>Magnoliopsida</taxon>
        <taxon>eudicotyledons</taxon>
        <taxon>Gunneridae</taxon>
        <taxon>Pentapetalae</taxon>
        <taxon>rosids</taxon>
        <taxon>fabids</taxon>
        <taxon>Rosales</taxon>
        <taxon>Rhamnaceae</taxon>
        <taxon>rhamnoid group</taxon>
        <taxon>Rhamneae</taxon>
        <taxon>Rhamnella</taxon>
    </lineage>
</organism>
<evidence type="ECO:0000259" key="1">
    <source>
        <dbReference type="Pfam" id="PF24758"/>
    </source>
</evidence>
<dbReference type="Gene3D" id="3.80.10.10">
    <property type="entry name" value="Ribonuclease Inhibitor"/>
    <property type="match status" value="1"/>
</dbReference>
<sequence>MRLNFCVQRRVKELDLRFENYCLPKFVLNSSSLTVLKLSQLKLEAPSLSTLPSLKVLSLHVECDAKSLQNLISGCPIIEELYLWGHGKIRFDFTVSETLRNLTLKCVDLTDQWLSGLISGLPFLERLTLECYLLGKINVRSHSLKYFIFQSTSYHIEVALSLPNLVYLHFACVPNAIISVEAPNLLEAHLSFFYCNLNQRLYFTLVHLLSNLNCSKKLTLTIRDERVLIFPKRVKKKCASPLPNLNHLKVKMCGRLTEESELRDSLLWCAPSTETLEIGR</sequence>
<evidence type="ECO:0000313" key="2">
    <source>
        <dbReference type="EMBL" id="KAF3457994.1"/>
    </source>
</evidence>